<dbReference type="CDD" id="cd10719">
    <property type="entry name" value="DnaJ_zf"/>
    <property type="match status" value="1"/>
</dbReference>
<dbReference type="PANTHER" id="PTHR48465:SF1">
    <property type="entry name" value="PROTEIN SSUH2 HOMOLOG"/>
    <property type="match status" value="1"/>
</dbReference>
<evidence type="ECO:0000313" key="2">
    <source>
        <dbReference type="Proteomes" id="UP000694865"/>
    </source>
</evidence>
<dbReference type="InterPro" id="IPR001305">
    <property type="entry name" value="HSP_DnaJ_Cys-rich_dom"/>
</dbReference>
<reference evidence="3" key="1">
    <citation type="submission" date="2025-08" db="UniProtKB">
        <authorList>
            <consortium name="RefSeq"/>
        </authorList>
    </citation>
    <scope>IDENTIFICATION</scope>
    <source>
        <tissue evidence="3">Testes</tissue>
    </source>
</reference>
<accession>A0ABM0H1Q2</accession>
<dbReference type="Proteomes" id="UP000694865">
    <property type="component" value="Unplaced"/>
</dbReference>
<dbReference type="InterPro" id="IPR052789">
    <property type="entry name" value="SSUH2_homolog"/>
</dbReference>
<organism evidence="2 3">
    <name type="scientific">Saccoglossus kowalevskii</name>
    <name type="common">Acorn worm</name>
    <dbReference type="NCBI Taxonomy" id="10224"/>
    <lineage>
        <taxon>Eukaryota</taxon>
        <taxon>Metazoa</taxon>
        <taxon>Hemichordata</taxon>
        <taxon>Enteropneusta</taxon>
        <taxon>Harrimaniidae</taxon>
        <taxon>Saccoglossus</taxon>
    </lineage>
</organism>
<keyword evidence="2" id="KW-1185">Reference proteome</keyword>
<evidence type="ECO:0000256" key="1">
    <source>
        <dbReference type="SAM" id="MobiDB-lite"/>
    </source>
</evidence>
<dbReference type="SUPFAM" id="SSF57938">
    <property type="entry name" value="DnaJ/Hsp40 cysteine-rich domain"/>
    <property type="match status" value="1"/>
</dbReference>
<feature type="compositionally biased region" description="Low complexity" evidence="1">
    <location>
        <begin position="15"/>
        <end position="24"/>
    </location>
</feature>
<proteinExistence type="predicted"/>
<dbReference type="RefSeq" id="XP_002742259.1">
    <property type="nucleotide sequence ID" value="XM_002742213.2"/>
</dbReference>
<sequence length="459" mass="51538">MSEQQDDSMYQDNLPGTVPETVQPVPTPTPAVQNQDDVPPPPAYSVNGATQPGDDWRTLQSYTQAVPGTMANAKSGPWTPPGGEVDQASFNWADAPDTEVEDNENAEEPTYQMNQAFQPIPGYEFVTVKESKPIAIQMQSKNSLVETEPENFSSVTDISEEDAKDALMKHVSSHCCYGKKPVKEMTIESVTPSSAYHYSITTFGEQRTAQRLYEPFKGQNFQQAGSVPAPGLWEIEMPPPMMYEPSESTQEVENTSIIDVCHGCTGRGFVKCYRCKGKGKVRCKNCKGKGVKKNEPCKKCAGKGKRRCYRCNGHACITCSVCEGFKQLRFYIVVKNKFVIHNDDHIEGQTALPKKLVYGVAGETLYQSESPMVNPIRMFPVANVNENSMRLVEKHRTQWPTERIIMQKHDLRGVPVSEAGYKWKEKPGKFWVYGNEHKVYFPKYPHNCFCCCYCPCTII</sequence>
<evidence type="ECO:0000313" key="3">
    <source>
        <dbReference type="RefSeq" id="XP_002742259.1"/>
    </source>
</evidence>
<dbReference type="PANTHER" id="PTHR48465">
    <property type="entry name" value="PROTEIN SSUH2 HOMOLOG"/>
    <property type="match status" value="1"/>
</dbReference>
<dbReference type="GeneID" id="100378645"/>
<feature type="region of interest" description="Disordered" evidence="1">
    <location>
        <begin position="1"/>
        <end position="55"/>
    </location>
</feature>
<gene>
    <name evidence="3" type="primary">LOC100378645</name>
</gene>
<protein>
    <submittedName>
        <fullName evidence="3">Protein SSUH2 homolog isoform X1</fullName>
    </submittedName>
</protein>
<name>A0ABM0H1Q2_SACKO</name>
<dbReference type="InterPro" id="IPR036410">
    <property type="entry name" value="HSP_DnaJ_Cys-rich_dom_sf"/>
</dbReference>